<dbReference type="GO" id="GO:0005737">
    <property type="term" value="C:cytoplasm"/>
    <property type="evidence" value="ECO:0007669"/>
    <property type="project" value="UniProtKB-SubCell"/>
</dbReference>
<evidence type="ECO:0000259" key="8">
    <source>
        <dbReference type="Pfam" id="PF02601"/>
    </source>
</evidence>
<gene>
    <name evidence="5" type="primary">xseA</name>
    <name evidence="10" type="ORF">PTD2_12994</name>
</gene>
<dbReference type="AlphaFoldDB" id="A4C6Y3"/>
<dbReference type="GO" id="GO:0006308">
    <property type="term" value="P:DNA catabolic process"/>
    <property type="evidence" value="ECO:0007669"/>
    <property type="project" value="UniProtKB-UniRule"/>
</dbReference>
<evidence type="ECO:0000313" key="11">
    <source>
        <dbReference type="Proteomes" id="UP000006201"/>
    </source>
</evidence>
<protein>
    <recommendedName>
        <fullName evidence="5">Exodeoxyribonuclease 7 large subunit</fullName>
        <ecNumber evidence="5">3.1.11.6</ecNumber>
    </recommendedName>
    <alternativeName>
        <fullName evidence="5">Exodeoxyribonuclease VII large subunit</fullName>
        <shortName evidence="5">Exonuclease VII large subunit</shortName>
    </alternativeName>
</protein>
<dbReference type="GO" id="GO:0009318">
    <property type="term" value="C:exodeoxyribonuclease VII complex"/>
    <property type="evidence" value="ECO:0007669"/>
    <property type="project" value="UniProtKB-UniRule"/>
</dbReference>
<feature type="domain" description="Exonuclease VII large subunit C-terminal" evidence="8">
    <location>
        <begin position="127"/>
        <end position="441"/>
    </location>
</feature>
<evidence type="ECO:0000259" key="9">
    <source>
        <dbReference type="Pfam" id="PF13742"/>
    </source>
</evidence>
<keyword evidence="7" id="KW-0175">Coiled coil</keyword>
<keyword evidence="2 5" id="KW-0540">Nuclease</keyword>
<dbReference type="Pfam" id="PF02601">
    <property type="entry name" value="Exonuc_VII_L"/>
    <property type="match status" value="1"/>
</dbReference>
<comment type="similarity">
    <text evidence="5 6">Belongs to the XseA family.</text>
</comment>
<dbReference type="STRING" id="87626.PTD2_12994"/>
<comment type="catalytic activity">
    <reaction evidence="5 6">
        <text>Exonucleolytic cleavage in either 5'- to 3'- or 3'- to 5'-direction to yield nucleoside 5'-phosphates.</text>
        <dbReference type="EC" id="3.1.11.6"/>
    </reaction>
</comment>
<dbReference type="PANTHER" id="PTHR30008:SF0">
    <property type="entry name" value="EXODEOXYRIBONUCLEASE 7 LARGE SUBUNIT"/>
    <property type="match status" value="1"/>
</dbReference>
<evidence type="ECO:0000256" key="2">
    <source>
        <dbReference type="ARBA" id="ARBA00022722"/>
    </source>
</evidence>
<evidence type="ECO:0000256" key="7">
    <source>
        <dbReference type="SAM" id="Coils"/>
    </source>
</evidence>
<dbReference type="EC" id="3.1.11.6" evidence="5"/>
<keyword evidence="11" id="KW-1185">Reference proteome</keyword>
<feature type="coiled-coil region" evidence="7">
    <location>
        <begin position="358"/>
        <end position="393"/>
    </location>
</feature>
<dbReference type="NCBIfam" id="TIGR00237">
    <property type="entry name" value="xseA"/>
    <property type="match status" value="1"/>
</dbReference>
<keyword evidence="3 5" id="KW-0378">Hydrolase</keyword>
<evidence type="ECO:0000256" key="3">
    <source>
        <dbReference type="ARBA" id="ARBA00022801"/>
    </source>
</evidence>
<dbReference type="Pfam" id="PF13742">
    <property type="entry name" value="tRNA_anti_2"/>
    <property type="match status" value="1"/>
</dbReference>
<dbReference type="InterPro" id="IPR003753">
    <property type="entry name" value="Exonuc_VII_L"/>
</dbReference>
<dbReference type="RefSeq" id="WP_009837611.1">
    <property type="nucleotide sequence ID" value="NZ_AAOH01000002.1"/>
</dbReference>
<evidence type="ECO:0000256" key="6">
    <source>
        <dbReference type="RuleBase" id="RU004355"/>
    </source>
</evidence>
<dbReference type="eggNOG" id="COG1570">
    <property type="taxonomic scope" value="Bacteria"/>
</dbReference>
<feature type="domain" description="OB-fold nucleic acid binding" evidence="9">
    <location>
        <begin position="11"/>
        <end position="104"/>
    </location>
</feature>
<dbReference type="HOGENOM" id="CLU_023625_3_1_6"/>
<dbReference type="InterPro" id="IPR020579">
    <property type="entry name" value="Exonuc_VII_lsu_C"/>
</dbReference>
<dbReference type="HAMAP" id="MF_00378">
    <property type="entry name" value="Exonuc_7_L"/>
    <property type="match status" value="1"/>
</dbReference>
<organism evidence="10 11">
    <name type="scientific">Pseudoalteromonas tunicata D2</name>
    <dbReference type="NCBI Taxonomy" id="87626"/>
    <lineage>
        <taxon>Bacteria</taxon>
        <taxon>Pseudomonadati</taxon>
        <taxon>Pseudomonadota</taxon>
        <taxon>Gammaproteobacteria</taxon>
        <taxon>Alteromonadales</taxon>
        <taxon>Pseudoalteromonadaceae</taxon>
        <taxon>Pseudoalteromonas</taxon>
    </lineage>
</organism>
<dbReference type="GO" id="GO:0008855">
    <property type="term" value="F:exodeoxyribonuclease VII activity"/>
    <property type="evidence" value="ECO:0007669"/>
    <property type="project" value="UniProtKB-UniRule"/>
</dbReference>
<name>A4C6Y3_9GAMM</name>
<comment type="subunit">
    <text evidence="5">Heterooligomer composed of large and small subunits.</text>
</comment>
<evidence type="ECO:0000313" key="10">
    <source>
        <dbReference type="EMBL" id="EAR29737.1"/>
    </source>
</evidence>
<accession>A4C6Y3</accession>
<dbReference type="InterPro" id="IPR025824">
    <property type="entry name" value="OB-fold_nuc-bd_dom"/>
</dbReference>
<reference evidence="10 11" key="1">
    <citation type="submission" date="2006-02" db="EMBL/GenBank/DDBJ databases">
        <authorList>
            <person name="Moran M.A."/>
            <person name="Kjelleberg S."/>
            <person name="Egan S."/>
            <person name="Saunders N."/>
            <person name="Thomas T."/>
            <person name="Ferriera S."/>
            <person name="Johnson J."/>
            <person name="Kravitz S."/>
            <person name="Halpern A."/>
            <person name="Remington K."/>
            <person name="Beeson K."/>
            <person name="Tran B."/>
            <person name="Rogers Y.-H."/>
            <person name="Friedman R."/>
            <person name="Venter J.C."/>
        </authorList>
    </citation>
    <scope>NUCLEOTIDE SEQUENCE [LARGE SCALE GENOMIC DNA]</scope>
    <source>
        <strain evidence="10 11">D2</strain>
    </source>
</reference>
<evidence type="ECO:0000256" key="5">
    <source>
        <dbReference type="HAMAP-Rule" id="MF_00378"/>
    </source>
</evidence>
<dbReference type="PANTHER" id="PTHR30008">
    <property type="entry name" value="EXODEOXYRIBONUCLEASE 7 LARGE SUBUNIT"/>
    <property type="match status" value="1"/>
</dbReference>
<dbReference type="EMBL" id="AAOH01000002">
    <property type="protein sequence ID" value="EAR29737.1"/>
    <property type="molecule type" value="Genomic_DNA"/>
</dbReference>
<evidence type="ECO:0000256" key="4">
    <source>
        <dbReference type="ARBA" id="ARBA00022839"/>
    </source>
</evidence>
<proteinExistence type="inferred from homology"/>
<sequence>MLLNQKSPSVYSVSRLNKEIRQLLERNFASITITGEISNFVSPSSGHWYFTVKDDHAQIRAAMWRGNNQAMRFKPKNGDQVQMQARISLYEPRGDYQLIVEQMEPAGEGALKLQFEALKMQLASEGLFSASHKKPLPSIINKVGIITSATGAAVKDILTVLQRRAPQLEIVIYPAQVQGNTAHQQLIEKISLANSRKEVDVIILGRGGGSLEDLWCFNNESLARAIFTSQIPIVSAVGHEIDFTISDYVADIRAATPSAAAELVSPNQAQLFSLITQQKQALFNAFKHYLAIQQRNAVAIKHRLSLCHPQSQLQQKSQRLDELSINLEQAIKQKLLGAQKSCSSLNNRLMLRSPNLKLQQSQHQLNKLKTKLETQLQQQLKQASNNLALQAARLNSVSPLTVLARGYSITKNEQGQIINSILQIKPDSKMTTTLIDGDFTAQILEINSK</sequence>
<dbReference type="CDD" id="cd04489">
    <property type="entry name" value="ExoVII_LU_OBF"/>
    <property type="match status" value="1"/>
</dbReference>
<comment type="function">
    <text evidence="5">Bidirectionally degrades single-stranded DNA into large acid-insoluble oligonucleotides, which are then degraded further into small acid-soluble oligonucleotides.</text>
</comment>
<evidence type="ECO:0000256" key="1">
    <source>
        <dbReference type="ARBA" id="ARBA00022490"/>
    </source>
</evidence>
<comment type="subcellular location">
    <subcellularLocation>
        <location evidence="5 6">Cytoplasm</location>
    </subcellularLocation>
</comment>
<dbReference type="GO" id="GO:0003676">
    <property type="term" value="F:nucleic acid binding"/>
    <property type="evidence" value="ECO:0007669"/>
    <property type="project" value="InterPro"/>
</dbReference>
<keyword evidence="4 5" id="KW-0269">Exonuclease</keyword>
<comment type="caution">
    <text evidence="10">The sequence shown here is derived from an EMBL/GenBank/DDBJ whole genome shotgun (WGS) entry which is preliminary data.</text>
</comment>
<dbReference type="OrthoDB" id="9802795at2"/>
<dbReference type="Proteomes" id="UP000006201">
    <property type="component" value="Unassembled WGS sequence"/>
</dbReference>
<keyword evidence="1 5" id="KW-0963">Cytoplasm</keyword>